<dbReference type="PANTHER" id="PTHR31793:SF24">
    <property type="entry name" value="LONG-CHAIN ACYL-COA THIOESTERASE FADM"/>
    <property type="match status" value="1"/>
</dbReference>
<proteinExistence type="predicted"/>
<accession>A0ABU8RVU4</accession>
<dbReference type="PANTHER" id="PTHR31793">
    <property type="entry name" value="4-HYDROXYBENZOYL-COA THIOESTERASE FAMILY MEMBER"/>
    <property type="match status" value="1"/>
</dbReference>
<dbReference type="InterPro" id="IPR029069">
    <property type="entry name" value="HotDog_dom_sf"/>
</dbReference>
<keyword evidence="1" id="KW-0378">Hydrolase</keyword>
<dbReference type="Pfam" id="PF13279">
    <property type="entry name" value="4HBT_2"/>
    <property type="match status" value="1"/>
</dbReference>
<evidence type="ECO:0000313" key="2">
    <source>
        <dbReference type="Proteomes" id="UP001361239"/>
    </source>
</evidence>
<organism evidence="1 2">
    <name type="scientific">Novosphingobium anseongense</name>
    <dbReference type="NCBI Taxonomy" id="3133436"/>
    <lineage>
        <taxon>Bacteria</taxon>
        <taxon>Pseudomonadati</taxon>
        <taxon>Pseudomonadota</taxon>
        <taxon>Alphaproteobacteria</taxon>
        <taxon>Sphingomonadales</taxon>
        <taxon>Sphingomonadaceae</taxon>
        <taxon>Novosphingobium</taxon>
    </lineage>
</organism>
<dbReference type="GO" id="GO:0016787">
    <property type="term" value="F:hydrolase activity"/>
    <property type="evidence" value="ECO:0007669"/>
    <property type="project" value="UniProtKB-KW"/>
</dbReference>
<name>A0ABU8RVU4_9SPHN</name>
<sequence>MPKPDPALLDPARYPFSCAIETRFSDIDVNQHINNVSLVSMLQEARVRFHRAAGYTPGASEDEGGGPSSMVASITVEYLGQSHFPAPLEMHVAPARLGNTSYTLNQLVTQDGRIVAYAQAVMVCVDAQGPASLPEAFRSNSERWMMRA</sequence>
<dbReference type="EMBL" id="JBBHJZ010000002">
    <property type="protein sequence ID" value="MEJ5977123.1"/>
    <property type="molecule type" value="Genomic_DNA"/>
</dbReference>
<dbReference type="InterPro" id="IPR050563">
    <property type="entry name" value="4-hydroxybenzoyl-CoA_TE"/>
</dbReference>
<dbReference type="CDD" id="cd00586">
    <property type="entry name" value="4HBT"/>
    <property type="match status" value="1"/>
</dbReference>
<protein>
    <submittedName>
        <fullName evidence="1">Thioesterase family protein</fullName>
        <ecNumber evidence="1">3.1.2.-</ecNumber>
    </submittedName>
</protein>
<dbReference type="RefSeq" id="WP_339587073.1">
    <property type="nucleotide sequence ID" value="NZ_JBBHJZ010000002.1"/>
</dbReference>
<dbReference type="Gene3D" id="3.10.129.10">
    <property type="entry name" value="Hotdog Thioesterase"/>
    <property type="match status" value="1"/>
</dbReference>
<keyword evidence="2" id="KW-1185">Reference proteome</keyword>
<gene>
    <name evidence="1" type="ORF">WG901_10790</name>
</gene>
<dbReference type="SUPFAM" id="SSF54637">
    <property type="entry name" value="Thioesterase/thiol ester dehydrase-isomerase"/>
    <property type="match status" value="1"/>
</dbReference>
<dbReference type="Proteomes" id="UP001361239">
    <property type="component" value="Unassembled WGS sequence"/>
</dbReference>
<comment type="caution">
    <text evidence="1">The sequence shown here is derived from an EMBL/GenBank/DDBJ whole genome shotgun (WGS) entry which is preliminary data.</text>
</comment>
<dbReference type="EC" id="3.1.2.-" evidence="1"/>
<reference evidence="1 2" key="1">
    <citation type="submission" date="2024-03" db="EMBL/GenBank/DDBJ databases">
        <authorList>
            <person name="Jo J.-H."/>
        </authorList>
    </citation>
    <scope>NUCLEOTIDE SEQUENCE [LARGE SCALE GENOMIC DNA]</scope>
    <source>
        <strain evidence="1 2">PS1R-30</strain>
    </source>
</reference>
<evidence type="ECO:0000313" key="1">
    <source>
        <dbReference type="EMBL" id="MEJ5977123.1"/>
    </source>
</evidence>